<dbReference type="PANTHER" id="PTHR12778">
    <property type="entry name" value="SOLUTE CARRIER FAMILY 33 ACETYL-COA TRANSPORTER -RELATED"/>
    <property type="match status" value="1"/>
</dbReference>
<dbReference type="PANTHER" id="PTHR12778:SF9">
    <property type="entry name" value="ACETYL-COENZYME A TRANSPORTER 1"/>
    <property type="match status" value="1"/>
</dbReference>
<dbReference type="GO" id="GO:0008521">
    <property type="term" value="F:acetyl-CoA transmembrane transporter activity"/>
    <property type="evidence" value="ECO:0007669"/>
    <property type="project" value="InterPro"/>
</dbReference>
<dbReference type="InterPro" id="IPR024371">
    <property type="entry name" value="AcetylCoA_trans_1-like"/>
</dbReference>
<reference evidence="6" key="1">
    <citation type="submission" date="2016-06" db="UniProtKB">
        <authorList>
            <consortium name="WormBaseParasite"/>
        </authorList>
    </citation>
    <scope>IDENTIFICATION</scope>
</reference>
<keyword evidence="3 5" id="KW-1133">Transmembrane helix</keyword>
<evidence type="ECO:0000313" key="6">
    <source>
        <dbReference type="WBParaSite" id="GPUH_0000911401-mRNA-1"/>
    </source>
</evidence>
<evidence type="ECO:0000256" key="2">
    <source>
        <dbReference type="ARBA" id="ARBA00022692"/>
    </source>
</evidence>
<dbReference type="AlphaFoldDB" id="A0A183DK63"/>
<dbReference type="GO" id="GO:0016020">
    <property type="term" value="C:membrane"/>
    <property type="evidence" value="ECO:0007669"/>
    <property type="project" value="UniProtKB-SubCell"/>
</dbReference>
<dbReference type="GO" id="GO:0035348">
    <property type="term" value="P:acetyl-CoA transmembrane transport"/>
    <property type="evidence" value="ECO:0007669"/>
    <property type="project" value="InterPro"/>
</dbReference>
<sequence>LELGIVETYTILWKILRLKPMIWMVFVLLTGKFAFAATDGITGLKLIGMGMPKDKLSSMAIFLTPLQVSAFF</sequence>
<organism evidence="6">
    <name type="scientific">Gongylonema pulchrum</name>
    <dbReference type="NCBI Taxonomy" id="637853"/>
    <lineage>
        <taxon>Eukaryota</taxon>
        <taxon>Metazoa</taxon>
        <taxon>Ecdysozoa</taxon>
        <taxon>Nematoda</taxon>
        <taxon>Chromadorea</taxon>
        <taxon>Rhabditida</taxon>
        <taxon>Spirurina</taxon>
        <taxon>Spiruromorpha</taxon>
        <taxon>Spiruroidea</taxon>
        <taxon>Gongylonematidae</taxon>
        <taxon>Gongylonema</taxon>
    </lineage>
</organism>
<evidence type="ECO:0000256" key="4">
    <source>
        <dbReference type="ARBA" id="ARBA00023136"/>
    </source>
</evidence>
<dbReference type="WBParaSite" id="GPUH_0000911401-mRNA-1">
    <property type="protein sequence ID" value="GPUH_0000911401-mRNA-1"/>
    <property type="gene ID" value="GPUH_0000911401"/>
</dbReference>
<dbReference type="Pfam" id="PF13000">
    <property type="entry name" value="Acatn"/>
    <property type="match status" value="1"/>
</dbReference>
<name>A0A183DK63_9BILA</name>
<proteinExistence type="predicted"/>
<feature type="transmembrane region" description="Helical" evidence="5">
    <location>
        <begin position="22"/>
        <end position="47"/>
    </location>
</feature>
<comment type="subcellular location">
    <subcellularLocation>
        <location evidence="1">Membrane</location>
        <topology evidence="1">Multi-pass membrane protein</topology>
    </subcellularLocation>
</comment>
<keyword evidence="4 5" id="KW-0472">Membrane</keyword>
<dbReference type="InterPro" id="IPR004752">
    <property type="entry name" value="AmpG_permease/AT-1"/>
</dbReference>
<evidence type="ECO:0000256" key="1">
    <source>
        <dbReference type="ARBA" id="ARBA00004141"/>
    </source>
</evidence>
<evidence type="ECO:0000256" key="3">
    <source>
        <dbReference type="ARBA" id="ARBA00022989"/>
    </source>
</evidence>
<evidence type="ECO:0000256" key="5">
    <source>
        <dbReference type="SAM" id="Phobius"/>
    </source>
</evidence>
<accession>A0A183DK63</accession>
<protein>
    <submittedName>
        <fullName evidence="6">Permease</fullName>
    </submittedName>
</protein>
<keyword evidence="2 5" id="KW-0812">Transmembrane</keyword>